<name>A0A399RP70_9PROT</name>
<evidence type="ECO:0000313" key="1">
    <source>
        <dbReference type="EMBL" id="RIJ31719.1"/>
    </source>
</evidence>
<dbReference type="Proteomes" id="UP000265845">
    <property type="component" value="Unassembled WGS sequence"/>
</dbReference>
<keyword evidence="2" id="KW-1185">Reference proteome</keyword>
<proteinExistence type="predicted"/>
<sequence length="213" mass="22778">MGLSALILAGCGASGGDGETPGAGAPVSVKDQAAMTACEAVEALAISMEADIPFQGLSQEAAEGEGYPGDLVTALKPWGYTCKHGILGGWNDGDPDSHVFRCTIFEASSLRFEEEMPNAQAAFDEAKATLDSCLPEGWTAREDSGGKGEEAQTFIYERASDIERSETADFYMYPIMLRKAFFRSPESRGGPWGWIVDVAFQQTEVVEAEPSDE</sequence>
<evidence type="ECO:0000313" key="2">
    <source>
        <dbReference type="Proteomes" id="UP000265845"/>
    </source>
</evidence>
<protein>
    <submittedName>
        <fullName evidence="1">Uncharacterized protein</fullName>
    </submittedName>
</protein>
<comment type="caution">
    <text evidence="1">The sequence shown here is derived from an EMBL/GenBank/DDBJ whole genome shotgun (WGS) entry which is preliminary data.</text>
</comment>
<accession>A0A399RP70</accession>
<dbReference type="EMBL" id="QWGA01000003">
    <property type="protein sequence ID" value="RIJ31719.1"/>
    <property type="molecule type" value="Genomic_DNA"/>
</dbReference>
<organism evidence="1 2">
    <name type="scientific">Henriciella algicola</name>
    <dbReference type="NCBI Taxonomy" id="1608422"/>
    <lineage>
        <taxon>Bacteria</taxon>
        <taxon>Pseudomonadati</taxon>
        <taxon>Pseudomonadota</taxon>
        <taxon>Alphaproteobacteria</taxon>
        <taxon>Hyphomonadales</taxon>
        <taxon>Hyphomonadaceae</taxon>
        <taxon>Henriciella</taxon>
    </lineage>
</organism>
<dbReference type="AlphaFoldDB" id="A0A399RP70"/>
<reference evidence="1 2" key="1">
    <citation type="submission" date="2018-08" db="EMBL/GenBank/DDBJ databases">
        <title>Henriciella mobilis sp. nov., isolated from seawater.</title>
        <authorList>
            <person name="Cheng H."/>
            <person name="Wu Y.-H."/>
            <person name="Xu X.-W."/>
            <person name="Guo L.-L."/>
        </authorList>
    </citation>
    <scope>NUCLEOTIDE SEQUENCE [LARGE SCALE GENOMIC DNA]</scope>
    <source>
        <strain evidence="1 2">CCUG67844</strain>
    </source>
</reference>
<gene>
    <name evidence="1" type="ORF">D1222_05605</name>
</gene>